<dbReference type="Proteomes" id="UP000587462">
    <property type="component" value="Unassembled WGS sequence"/>
</dbReference>
<feature type="compositionally biased region" description="Low complexity" evidence="1">
    <location>
        <begin position="31"/>
        <end position="41"/>
    </location>
</feature>
<protein>
    <submittedName>
        <fullName evidence="3">Uncharacterized protein</fullName>
    </submittedName>
</protein>
<reference evidence="3 4" key="1">
    <citation type="submission" date="2020-04" db="EMBL/GenBank/DDBJ databases">
        <title>Draft Genome Sequence of Streptomyces morookaense DSM 40503, an 8-azaguanine-producing strain.</title>
        <authorList>
            <person name="Qi J."/>
            <person name="Gao J.-M."/>
        </authorList>
    </citation>
    <scope>NUCLEOTIDE SEQUENCE [LARGE SCALE GENOMIC DNA]</scope>
    <source>
        <strain evidence="3 4">DSM 40503</strain>
    </source>
</reference>
<name>A0A7Y7EAC7_STRMO</name>
<proteinExistence type="predicted"/>
<comment type="caution">
    <text evidence="3">The sequence shown here is derived from an EMBL/GenBank/DDBJ whole genome shotgun (WGS) entry which is preliminary data.</text>
</comment>
<organism evidence="3 4">
    <name type="scientific">Streptomyces morookaense</name>
    <name type="common">Streptoverticillium morookaense</name>
    <dbReference type="NCBI Taxonomy" id="1970"/>
    <lineage>
        <taxon>Bacteria</taxon>
        <taxon>Bacillati</taxon>
        <taxon>Actinomycetota</taxon>
        <taxon>Actinomycetes</taxon>
        <taxon>Kitasatosporales</taxon>
        <taxon>Streptomycetaceae</taxon>
        <taxon>Streptomyces</taxon>
    </lineage>
</organism>
<keyword evidence="4" id="KW-1185">Reference proteome</keyword>
<feature type="chain" id="PRO_5031425912" evidence="2">
    <location>
        <begin position="28"/>
        <end position="81"/>
    </location>
</feature>
<evidence type="ECO:0000256" key="2">
    <source>
        <dbReference type="SAM" id="SignalP"/>
    </source>
</evidence>
<dbReference type="RefSeq" id="WP_171087229.1">
    <property type="nucleotide sequence ID" value="NZ_BNBU01000002.1"/>
</dbReference>
<sequence>MRFNRSLAVTAAAVCGALALGAGPAVAATAAPAAPATVANDPWPPGTGDDDDQSGLGDDALDQFLAQYLDVDGAIASALTG</sequence>
<dbReference type="AlphaFoldDB" id="A0A7Y7EAC7"/>
<evidence type="ECO:0000313" key="3">
    <source>
        <dbReference type="EMBL" id="NVK81990.1"/>
    </source>
</evidence>
<gene>
    <name evidence="3" type="ORF">HG542_30710</name>
</gene>
<feature type="region of interest" description="Disordered" evidence="1">
    <location>
        <begin position="31"/>
        <end position="58"/>
    </location>
</feature>
<dbReference type="EMBL" id="JABBXF010000103">
    <property type="protein sequence ID" value="NVK81990.1"/>
    <property type="molecule type" value="Genomic_DNA"/>
</dbReference>
<evidence type="ECO:0000256" key="1">
    <source>
        <dbReference type="SAM" id="MobiDB-lite"/>
    </source>
</evidence>
<evidence type="ECO:0000313" key="4">
    <source>
        <dbReference type="Proteomes" id="UP000587462"/>
    </source>
</evidence>
<feature type="signal peptide" evidence="2">
    <location>
        <begin position="1"/>
        <end position="27"/>
    </location>
</feature>
<keyword evidence="2" id="KW-0732">Signal</keyword>
<accession>A0A7Y7EAC7</accession>